<reference evidence="2 3" key="1">
    <citation type="submission" date="2019-12" db="EMBL/GenBank/DDBJ databases">
        <title>Complete Genome Sequence of a Quorum-Sensing Bacterium,Rhodobacteraceae bacterium C31, Isolated from a marine microalgae symbiotic bacteria.</title>
        <authorList>
            <person name="Zhang Y."/>
        </authorList>
    </citation>
    <scope>NUCLEOTIDE SEQUENCE [LARGE SCALE GENOMIC DNA]</scope>
    <source>
        <strain evidence="2 3">C31</strain>
    </source>
</reference>
<dbReference type="EMBL" id="CP047166">
    <property type="protein sequence ID" value="QRF65401.1"/>
    <property type="molecule type" value="Genomic_DNA"/>
</dbReference>
<sequence>MKMLLGPHPLSTRWRIATGAMVLSLAFFGLAALVDPGPGLRPLPALGMLALFVALHVWLFRIIHPAILRRTVSVARVDNAFIRWYLATGDQR</sequence>
<accession>A0ABX7F6E8</accession>
<evidence type="ECO:0000313" key="2">
    <source>
        <dbReference type="EMBL" id="QRF65401.1"/>
    </source>
</evidence>
<keyword evidence="3" id="KW-1185">Reference proteome</keyword>
<evidence type="ECO:0000313" key="3">
    <source>
        <dbReference type="Proteomes" id="UP000596387"/>
    </source>
</evidence>
<name>A0ABX7F6E8_9RHOB</name>
<dbReference type="RefSeq" id="WP_156145502.1">
    <property type="nucleotide sequence ID" value="NZ_CP047166.1"/>
</dbReference>
<evidence type="ECO:0000256" key="1">
    <source>
        <dbReference type="SAM" id="Phobius"/>
    </source>
</evidence>
<feature type="transmembrane region" description="Helical" evidence="1">
    <location>
        <begin position="45"/>
        <end position="63"/>
    </location>
</feature>
<proteinExistence type="predicted"/>
<organism evidence="2 3">
    <name type="scientific">Ponticoccus alexandrii</name>
    <dbReference type="NCBI Taxonomy" id="1943633"/>
    <lineage>
        <taxon>Bacteria</taxon>
        <taxon>Pseudomonadati</taxon>
        <taxon>Pseudomonadota</taxon>
        <taxon>Alphaproteobacteria</taxon>
        <taxon>Rhodobacterales</taxon>
        <taxon>Roseobacteraceae</taxon>
        <taxon>Ponticoccus</taxon>
    </lineage>
</organism>
<dbReference type="Proteomes" id="UP000596387">
    <property type="component" value="Chromosome"/>
</dbReference>
<gene>
    <name evidence="2" type="ORF">GQA70_03165</name>
</gene>
<keyword evidence="1" id="KW-1133">Transmembrane helix</keyword>
<keyword evidence="1" id="KW-0812">Transmembrane</keyword>
<protein>
    <submittedName>
        <fullName evidence="2">Uncharacterized protein</fullName>
    </submittedName>
</protein>
<keyword evidence="1" id="KW-0472">Membrane</keyword>
<feature type="transmembrane region" description="Helical" evidence="1">
    <location>
        <begin position="12"/>
        <end position="33"/>
    </location>
</feature>